<accession>A0A4Y2NM02</accession>
<evidence type="ECO:0000313" key="2">
    <source>
        <dbReference type="Proteomes" id="UP000499080"/>
    </source>
</evidence>
<evidence type="ECO:0000313" key="1">
    <source>
        <dbReference type="EMBL" id="GBN39874.1"/>
    </source>
</evidence>
<dbReference type="AlphaFoldDB" id="A0A4Y2NM02"/>
<comment type="caution">
    <text evidence="1">The sequence shown here is derived from an EMBL/GenBank/DDBJ whole genome shotgun (WGS) entry which is preliminary data.</text>
</comment>
<dbReference type="EMBL" id="BGPR01009414">
    <property type="protein sequence ID" value="GBN39874.1"/>
    <property type="molecule type" value="Genomic_DNA"/>
</dbReference>
<name>A0A4Y2NM02_ARAVE</name>
<reference evidence="1 2" key="1">
    <citation type="journal article" date="2019" name="Sci. Rep.">
        <title>Orb-weaving spider Araneus ventricosus genome elucidates the spidroin gene catalogue.</title>
        <authorList>
            <person name="Kono N."/>
            <person name="Nakamura H."/>
            <person name="Ohtoshi R."/>
            <person name="Moran D.A.P."/>
            <person name="Shinohara A."/>
            <person name="Yoshida Y."/>
            <person name="Fujiwara M."/>
            <person name="Mori M."/>
            <person name="Tomita M."/>
            <person name="Arakawa K."/>
        </authorList>
    </citation>
    <scope>NUCLEOTIDE SEQUENCE [LARGE SCALE GENOMIC DNA]</scope>
</reference>
<gene>
    <name evidence="1" type="ORF">AVEN_126667_1</name>
</gene>
<proteinExistence type="predicted"/>
<organism evidence="1 2">
    <name type="scientific">Araneus ventricosus</name>
    <name type="common">Orbweaver spider</name>
    <name type="synonym">Epeira ventricosa</name>
    <dbReference type="NCBI Taxonomy" id="182803"/>
    <lineage>
        <taxon>Eukaryota</taxon>
        <taxon>Metazoa</taxon>
        <taxon>Ecdysozoa</taxon>
        <taxon>Arthropoda</taxon>
        <taxon>Chelicerata</taxon>
        <taxon>Arachnida</taxon>
        <taxon>Araneae</taxon>
        <taxon>Araneomorphae</taxon>
        <taxon>Entelegynae</taxon>
        <taxon>Araneoidea</taxon>
        <taxon>Araneidae</taxon>
        <taxon>Araneus</taxon>
    </lineage>
</organism>
<dbReference type="Proteomes" id="UP000499080">
    <property type="component" value="Unassembled WGS sequence"/>
</dbReference>
<keyword evidence="2" id="KW-1185">Reference proteome</keyword>
<protein>
    <submittedName>
        <fullName evidence="1">Uncharacterized protein</fullName>
    </submittedName>
</protein>
<sequence>MLQTGNWSFLAKCTASAFALLYSLGNIYTGADISNTEPGGLNGKLVTLALPRHLGFNWMMVVTTAIRELGVES</sequence>